<dbReference type="GO" id="GO:0004386">
    <property type="term" value="F:helicase activity"/>
    <property type="evidence" value="ECO:0007669"/>
    <property type="project" value="UniProtKB-KW"/>
</dbReference>
<dbReference type="InterPro" id="IPR027417">
    <property type="entry name" value="P-loop_NTPase"/>
</dbReference>
<feature type="domain" description="Helicase C-terminal" evidence="4">
    <location>
        <begin position="844"/>
        <end position="996"/>
    </location>
</feature>
<protein>
    <submittedName>
        <fullName evidence="5">Superfamily II DNA or RNA helicase</fullName>
    </submittedName>
</protein>
<dbReference type="FunFam" id="3.40.50.300:FF:000533">
    <property type="entry name" value="Helicase, Snf2 family"/>
    <property type="match status" value="1"/>
</dbReference>
<comment type="caution">
    <text evidence="5">The sequence shown here is derived from an EMBL/GenBank/DDBJ whole genome shotgun (WGS) entry which is preliminary data.</text>
</comment>
<proteinExistence type="predicted"/>
<dbReference type="InterPro" id="IPR014001">
    <property type="entry name" value="Helicase_ATP-bd"/>
</dbReference>
<dbReference type="AlphaFoldDB" id="A0A852WHK6"/>
<feature type="domain" description="Helicase ATP-binding" evidence="3">
    <location>
        <begin position="550"/>
        <end position="713"/>
    </location>
</feature>
<sequence length="1027" mass="110850">MFVVHALHSPTRGVLLWAEDGERTPRTDRRSLRTARPHPFAVPSDELAAIHPGKPASVTVLLPSHPSGPQDSPGLVRSRPRTRSRGTPTLAPWTVPAVVVDPSELTDPSDEVRYGAGFAHLADLARLAEELAARGRVLPVLLTESGRPAARWRPVVQGLDAVARADLVRRLPPVARAEQRRPGDVAGQDPDTLVDAALARFTDAAVRERLGRSAAMPVPLPARTDAPAALLHALTGPSADLPAVGAGLRVLREALAVWDDVGREQPGAATALFRLAEVSTLHDPADPGPDLDDQTGDGTRWELQFALRSTEDPSLVFDAAGVWAGEADALVSGAQDVLLAELGRAAQVLPGLVPALRRARPTGLELDVTGAHRFLTRDAPALLSAGFGVALPRGWDGRRPLGLRLSASSAPAPGVITRGGLGRDELAEFRWSLAVGDEELGESEIAALVAAKAPLVRLRGRWVAVDAQALAQGLDFLRRHRDRPPTVGEVLAAARGDAGAPLPVTDVSARGHFGALLEGTAERTLTPVPAPPGFTATLRPYQERGVAWLAFLSSLGLGACLADDMGLGKTVQLLALEAHDRSEGPTGAPTLIVCPMSMVGTWQREAATFAPGLRVHAHHGAARPRGEALHARLGEADLVVTTYATATRDAEDLRAWRFHRLVLDEAQMIKNAHAAASRTMRSFDAGHRVALTGTPMENRLAELWSVMDFLNPGVLGVPEVFRQRFAVPIERHRDAGTARTLRRITRPYLLRRVKTDPTVIDDLPEKIEIVADHRLTREQASLYRTVVDDMMEKIEGSDGIERRGNVLAAMSKLKQVCNHPAQLLHDGSPIHRSGGRHRSGKVARLEEILEPVLAAGDRALLFTQYTEFAAMLRPHLSARFDTEVLYLHGGTPKKRRDEMVARFQSGEGPSLFLLSLRAGGTGLTLTAANHVIHLDRWWNPAVEDQATDRAFRIGQRRAVQVRRFVCPGTVEERIEDLVTAKRSLSDMVVTGGEDWLTSLSTSELRAVFALGSDAVADLDEETEDADE</sequence>
<dbReference type="InterPro" id="IPR001650">
    <property type="entry name" value="Helicase_C-like"/>
</dbReference>
<evidence type="ECO:0000259" key="3">
    <source>
        <dbReference type="PROSITE" id="PS51192"/>
    </source>
</evidence>
<dbReference type="SMART" id="SM00490">
    <property type="entry name" value="HELICc"/>
    <property type="match status" value="1"/>
</dbReference>
<dbReference type="SUPFAM" id="SSF52540">
    <property type="entry name" value="P-loop containing nucleoside triphosphate hydrolases"/>
    <property type="match status" value="2"/>
</dbReference>
<dbReference type="Gene3D" id="3.40.50.300">
    <property type="entry name" value="P-loop containing nucleotide triphosphate hydrolases"/>
    <property type="match status" value="1"/>
</dbReference>
<dbReference type="InterPro" id="IPR000330">
    <property type="entry name" value="SNF2_N"/>
</dbReference>
<evidence type="ECO:0000313" key="6">
    <source>
        <dbReference type="Proteomes" id="UP000549695"/>
    </source>
</evidence>
<dbReference type="InterPro" id="IPR038718">
    <property type="entry name" value="SNF2-like_sf"/>
</dbReference>
<dbReference type="RefSeq" id="WP_179762589.1">
    <property type="nucleotide sequence ID" value="NZ_BAAAJZ010000011.1"/>
</dbReference>
<dbReference type="Gene3D" id="3.40.50.10810">
    <property type="entry name" value="Tandem AAA-ATPase domain"/>
    <property type="match status" value="1"/>
</dbReference>
<dbReference type="Pfam" id="PF00271">
    <property type="entry name" value="Helicase_C"/>
    <property type="match status" value="1"/>
</dbReference>
<accession>A0A852WHK6</accession>
<dbReference type="PROSITE" id="PS51194">
    <property type="entry name" value="HELICASE_CTER"/>
    <property type="match status" value="1"/>
</dbReference>
<gene>
    <name evidence="5" type="ORF">HDA37_005321</name>
</gene>
<keyword evidence="1" id="KW-0378">Hydrolase</keyword>
<dbReference type="PROSITE" id="PS51192">
    <property type="entry name" value="HELICASE_ATP_BIND_1"/>
    <property type="match status" value="1"/>
</dbReference>
<feature type="region of interest" description="Disordered" evidence="2">
    <location>
        <begin position="62"/>
        <end position="89"/>
    </location>
</feature>
<dbReference type="Proteomes" id="UP000549695">
    <property type="component" value="Unassembled WGS sequence"/>
</dbReference>
<dbReference type="InterPro" id="IPR022138">
    <property type="entry name" value="DUF3670"/>
</dbReference>
<dbReference type="Pfam" id="PF00176">
    <property type="entry name" value="SNF2-rel_dom"/>
    <property type="match status" value="1"/>
</dbReference>
<name>A0A852WHK6_PSEA5</name>
<dbReference type="EMBL" id="JACCCZ010000001">
    <property type="protein sequence ID" value="NYG05036.1"/>
    <property type="molecule type" value="Genomic_DNA"/>
</dbReference>
<evidence type="ECO:0000313" key="5">
    <source>
        <dbReference type="EMBL" id="NYG05036.1"/>
    </source>
</evidence>
<dbReference type="GO" id="GO:0005524">
    <property type="term" value="F:ATP binding"/>
    <property type="evidence" value="ECO:0007669"/>
    <property type="project" value="InterPro"/>
</dbReference>
<dbReference type="CDD" id="cd18012">
    <property type="entry name" value="DEXQc_arch_SWI2_SNF2"/>
    <property type="match status" value="1"/>
</dbReference>
<keyword evidence="5" id="KW-0547">Nucleotide-binding</keyword>
<dbReference type="PANTHER" id="PTHR10799">
    <property type="entry name" value="SNF2/RAD54 HELICASE FAMILY"/>
    <property type="match status" value="1"/>
</dbReference>
<organism evidence="5 6">
    <name type="scientific">Pseudonocardia alni</name>
    <name type="common">Amycolata alni</name>
    <dbReference type="NCBI Taxonomy" id="33907"/>
    <lineage>
        <taxon>Bacteria</taxon>
        <taxon>Bacillati</taxon>
        <taxon>Actinomycetota</taxon>
        <taxon>Actinomycetes</taxon>
        <taxon>Pseudonocardiales</taxon>
        <taxon>Pseudonocardiaceae</taxon>
        <taxon>Pseudonocardia</taxon>
    </lineage>
</organism>
<reference evidence="5 6" key="1">
    <citation type="submission" date="2020-07" db="EMBL/GenBank/DDBJ databases">
        <title>Sequencing the genomes of 1000 actinobacteria strains.</title>
        <authorList>
            <person name="Klenk H.-P."/>
        </authorList>
    </citation>
    <scope>NUCLEOTIDE SEQUENCE [LARGE SCALE GENOMIC DNA]</scope>
    <source>
        <strain evidence="5 6">DSM 44749</strain>
    </source>
</reference>
<dbReference type="GO" id="GO:0016787">
    <property type="term" value="F:hydrolase activity"/>
    <property type="evidence" value="ECO:0007669"/>
    <property type="project" value="UniProtKB-KW"/>
</dbReference>
<evidence type="ECO:0000256" key="1">
    <source>
        <dbReference type="ARBA" id="ARBA00022801"/>
    </source>
</evidence>
<dbReference type="CDD" id="cd18793">
    <property type="entry name" value="SF2_C_SNF"/>
    <property type="match status" value="1"/>
</dbReference>
<keyword evidence="6" id="KW-1185">Reference proteome</keyword>
<dbReference type="GeneID" id="98054969"/>
<dbReference type="Pfam" id="PF12419">
    <property type="entry name" value="DUF3670"/>
    <property type="match status" value="1"/>
</dbReference>
<dbReference type="SMART" id="SM00487">
    <property type="entry name" value="DEXDc"/>
    <property type="match status" value="1"/>
</dbReference>
<keyword evidence="5" id="KW-0347">Helicase</keyword>
<evidence type="ECO:0000256" key="2">
    <source>
        <dbReference type="SAM" id="MobiDB-lite"/>
    </source>
</evidence>
<evidence type="ECO:0000259" key="4">
    <source>
        <dbReference type="PROSITE" id="PS51194"/>
    </source>
</evidence>
<dbReference type="InterPro" id="IPR049730">
    <property type="entry name" value="SNF2/RAD54-like_C"/>
</dbReference>
<keyword evidence="5" id="KW-0067">ATP-binding</keyword>